<evidence type="ECO:0000313" key="7">
    <source>
        <dbReference type="Proteomes" id="UP001274830"/>
    </source>
</evidence>
<feature type="compositionally biased region" description="Acidic residues" evidence="4">
    <location>
        <begin position="229"/>
        <end position="244"/>
    </location>
</feature>
<feature type="compositionally biased region" description="Pro residues" evidence="4">
    <location>
        <begin position="851"/>
        <end position="861"/>
    </location>
</feature>
<feature type="compositionally biased region" description="Pro residues" evidence="4">
    <location>
        <begin position="643"/>
        <end position="661"/>
    </location>
</feature>
<feature type="compositionally biased region" description="Low complexity" evidence="4">
    <location>
        <begin position="964"/>
        <end position="978"/>
    </location>
</feature>
<organism evidence="6 7">
    <name type="scientific">Recurvomyces mirabilis</name>
    <dbReference type="NCBI Taxonomy" id="574656"/>
    <lineage>
        <taxon>Eukaryota</taxon>
        <taxon>Fungi</taxon>
        <taxon>Dikarya</taxon>
        <taxon>Ascomycota</taxon>
        <taxon>Pezizomycotina</taxon>
        <taxon>Dothideomycetes</taxon>
        <taxon>Dothideomycetidae</taxon>
        <taxon>Mycosphaerellales</taxon>
        <taxon>Teratosphaeriaceae</taxon>
        <taxon>Recurvomyces</taxon>
    </lineage>
</organism>
<comment type="caution">
    <text evidence="6">The sequence shown here is derived from an EMBL/GenBank/DDBJ whole genome shotgun (WGS) entry which is preliminary data.</text>
</comment>
<gene>
    <name evidence="6" type="ORF">LTR78_008987</name>
</gene>
<feature type="region of interest" description="Disordered" evidence="4">
    <location>
        <begin position="959"/>
        <end position="999"/>
    </location>
</feature>
<dbReference type="InterPro" id="IPR011011">
    <property type="entry name" value="Znf_FYVE_PHD"/>
</dbReference>
<feature type="region of interest" description="Disordered" evidence="4">
    <location>
        <begin position="529"/>
        <end position="930"/>
    </location>
</feature>
<dbReference type="InterPro" id="IPR019786">
    <property type="entry name" value="Zinc_finger_PHD-type_CS"/>
</dbReference>
<keyword evidence="1" id="KW-0479">Metal-binding</keyword>
<feature type="domain" description="Zinc finger PHD-type" evidence="5">
    <location>
        <begin position="476"/>
        <end position="528"/>
    </location>
</feature>
<dbReference type="SMART" id="SM00249">
    <property type="entry name" value="PHD"/>
    <property type="match status" value="1"/>
</dbReference>
<dbReference type="Gene3D" id="3.30.40.10">
    <property type="entry name" value="Zinc/RING finger domain, C3HC4 (zinc finger)"/>
    <property type="match status" value="1"/>
</dbReference>
<feature type="compositionally biased region" description="Polar residues" evidence="4">
    <location>
        <begin position="707"/>
        <end position="716"/>
    </location>
</feature>
<feature type="compositionally biased region" description="Polar residues" evidence="4">
    <location>
        <begin position="783"/>
        <end position="804"/>
    </location>
</feature>
<feature type="region of interest" description="Disordered" evidence="4">
    <location>
        <begin position="347"/>
        <end position="465"/>
    </location>
</feature>
<dbReference type="InterPro" id="IPR013083">
    <property type="entry name" value="Znf_RING/FYVE/PHD"/>
</dbReference>
<dbReference type="InterPro" id="IPR001965">
    <property type="entry name" value="Znf_PHD"/>
</dbReference>
<dbReference type="GO" id="GO:0006355">
    <property type="term" value="P:regulation of DNA-templated transcription"/>
    <property type="evidence" value="ECO:0007669"/>
    <property type="project" value="InterPro"/>
</dbReference>
<protein>
    <recommendedName>
        <fullName evidence="5">Zinc finger PHD-type domain-containing protein</fullName>
    </recommendedName>
</protein>
<reference evidence="6" key="1">
    <citation type="submission" date="2023-07" db="EMBL/GenBank/DDBJ databases">
        <title>Black Yeasts Isolated from many extreme environments.</title>
        <authorList>
            <person name="Coleine C."/>
            <person name="Stajich J.E."/>
            <person name="Selbmann L."/>
        </authorList>
    </citation>
    <scope>NUCLEOTIDE SEQUENCE</scope>
    <source>
        <strain evidence="6">CCFEE 5485</strain>
    </source>
</reference>
<evidence type="ECO:0000256" key="2">
    <source>
        <dbReference type="ARBA" id="ARBA00022771"/>
    </source>
</evidence>
<dbReference type="Proteomes" id="UP001274830">
    <property type="component" value="Unassembled WGS sequence"/>
</dbReference>
<keyword evidence="2" id="KW-0863">Zinc-finger</keyword>
<dbReference type="GO" id="GO:0008270">
    <property type="term" value="F:zinc ion binding"/>
    <property type="evidence" value="ECO:0007669"/>
    <property type="project" value="UniProtKB-KW"/>
</dbReference>
<evidence type="ECO:0000259" key="5">
    <source>
        <dbReference type="SMART" id="SM00249"/>
    </source>
</evidence>
<feature type="compositionally biased region" description="Basic and acidic residues" evidence="4">
    <location>
        <begin position="353"/>
        <end position="428"/>
    </location>
</feature>
<feature type="compositionally biased region" description="Basic residues" evidence="4">
    <location>
        <begin position="204"/>
        <end position="225"/>
    </location>
</feature>
<dbReference type="AlphaFoldDB" id="A0AAE0TSL1"/>
<accession>A0AAE0TSL1</accession>
<dbReference type="PROSITE" id="PS01359">
    <property type="entry name" value="ZF_PHD_1"/>
    <property type="match status" value="1"/>
</dbReference>
<sequence length="999" mass="110945">MPRYGKRTAEVAELDLPTEPEIAPEHVETLQKLRRMWEFASFMQYIFLFGHIVKIDDDFNIEDLEAECLRSEPSVRLAAIGLSLLKYVSSHRGLTPEIFDEYTRRQYLAKAPARNPFGDDEDPASFQSLDIFTRIRVLQQLSTWTLGNAERIRGMMPQDDDHLTWRMEPLGWDRDDSAYFVLDDNRLYKRSDEPPPPPSPTVKPKAKSKPKKSTRSKATRSSKRRKVEEPEDDDEQAEDIDADAEAGAQEDTLMTNGDDVHKPASEEEPAFGFTDKTWSLVAITLNEYDDFLSSIFRSRDPNEKALHRRISDDVRPVIEKRVEALRQKELKKLRELEVVEKMATAKRSSRLAGRFEKEKEEREKKEAEELRYRELQMAREEEERQKRIEDGHDSRRQTREQRVKEREVKRILHEEELKKIQEAEERGESASQEPEAADAEHKRASARQAQTQKEQHKKELEQLDAEADGEGNWYFDCAICGMHGENMDDGTHSMACDKCGVWQHSKCHGFSPKQAEKDGFTFNCKSCKKQEANKDKPKIPPLKLGKKTPSASPASPEKKRKRKSDATSPPSASNGASSADGRENGLPAHMQRQLDGVYVPPHQPRPSPGPFGQLTNGPSLSPHGQAQGPPGYRYPPVGNFAPNAPPQQPWQGSPFPPPPRPSSSRYAGSPPPVQQVSNGYGPPQHQHQHVYAHQQAVHSAGGHPAQPTHQYQQQPNGYHPHSQPGRPMYGQQPGYPPTQYYQPTPPQYYQAQRPGSAHAPANQQQHQQQPPPQNVQQSSPHQYQTPQPLMNGSSTPAKSATQPAMSPPLAHPPQQSAQPPQSSPSLQRSPRTTLPPPVHDHQIAGHSPMKSSPPQPHPQPPQAYQRSLQSAHLAVTPQQQPPIPRPSSSNGIVADGMSGPWPAGSKAIPQKHDLPPSSSPMLGQAKVVPPPGAVMPSPSAFQQSALVGAAVIPVKKVVPEGNGVPPAASPSVVAARSPRLPPPSVVAGEPTDGDVGRGE</sequence>
<proteinExistence type="predicted"/>
<dbReference type="PANTHER" id="PTHR14296:SF3">
    <property type="entry name" value="DIKAR, ISOFORM F"/>
    <property type="match status" value="1"/>
</dbReference>
<evidence type="ECO:0000313" key="6">
    <source>
        <dbReference type="EMBL" id="KAK3671186.1"/>
    </source>
</evidence>
<feature type="compositionally biased region" description="Low complexity" evidence="4">
    <location>
        <begin position="689"/>
        <end position="698"/>
    </location>
</feature>
<feature type="compositionally biased region" description="Polar residues" evidence="4">
    <location>
        <begin position="613"/>
        <end position="624"/>
    </location>
</feature>
<dbReference type="PANTHER" id="PTHR14296">
    <property type="entry name" value="REMODELING AND SPACING FACTOR 1"/>
    <property type="match status" value="1"/>
</dbReference>
<evidence type="ECO:0000256" key="1">
    <source>
        <dbReference type="ARBA" id="ARBA00022723"/>
    </source>
</evidence>
<dbReference type="EMBL" id="JAUTXT010000046">
    <property type="protein sequence ID" value="KAK3671186.1"/>
    <property type="molecule type" value="Genomic_DNA"/>
</dbReference>
<feature type="compositionally biased region" description="Low complexity" evidence="4">
    <location>
        <begin position="812"/>
        <end position="831"/>
    </location>
</feature>
<feature type="compositionally biased region" description="Basic and acidic residues" evidence="4">
    <location>
        <begin position="529"/>
        <end position="538"/>
    </location>
</feature>
<dbReference type="InterPro" id="IPR028938">
    <property type="entry name" value="Rsf1-like"/>
</dbReference>
<evidence type="ECO:0000256" key="3">
    <source>
        <dbReference type="ARBA" id="ARBA00022833"/>
    </source>
</evidence>
<keyword evidence="3" id="KW-0862">Zinc</keyword>
<feature type="region of interest" description="Disordered" evidence="4">
    <location>
        <begin position="186"/>
        <end position="268"/>
    </location>
</feature>
<evidence type="ECO:0000256" key="4">
    <source>
        <dbReference type="SAM" id="MobiDB-lite"/>
    </source>
</evidence>
<dbReference type="GO" id="GO:0031213">
    <property type="term" value="C:RSF complex"/>
    <property type="evidence" value="ECO:0007669"/>
    <property type="project" value="InterPro"/>
</dbReference>
<keyword evidence="7" id="KW-1185">Reference proteome</keyword>
<feature type="compositionally biased region" description="Low complexity" evidence="4">
    <location>
        <begin position="729"/>
        <end position="782"/>
    </location>
</feature>
<dbReference type="InterPro" id="IPR019787">
    <property type="entry name" value="Znf_PHD-finger"/>
</dbReference>
<name>A0AAE0TSL1_9PEZI</name>
<dbReference type="Pfam" id="PF00628">
    <property type="entry name" value="PHD"/>
    <property type="match status" value="1"/>
</dbReference>
<dbReference type="SUPFAM" id="SSF57903">
    <property type="entry name" value="FYVE/PHD zinc finger"/>
    <property type="match status" value="1"/>
</dbReference>
<feature type="compositionally biased region" description="Low complexity" evidence="4">
    <location>
        <begin position="566"/>
        <end position="579"/>
    </location>
</feature>